<reference evidence="2" key="1">
    <citation type="submission" date="2018-05" db="EMBL/GenBank/DDBJ databases">
        <authorList>
            <person name="Li Y."/>
        </authorList>
    </citation>
    <scope>NUCLEOTIDE SEQUENCE [LARGE SCALE GENOMIC DNA]</scope>
    <source>
        <strain evidence="2">sk1b4</strain>
    </source>
</reference>
<evidence type="ECO:0000313" key="1">
    <source>
        <dbReference type="EMBL" id="PWF26383.1"/>
    </source>
</evidence>
<keyword evidence="2" id="KW-1185">Reference proteome</keyword>
<dbReference type="RefSeq" id="WP_109093455.1">
    <property type="nucleotide sequence ID" value="NZ_CAMELQ010000019.1"/>
</dbReference>
<protein>
    <submittedName>
        <fullName evidence="1">Addiction module protein</fullName>
    </submittedName>
</protein>
<dbReference type="AlphaFoldDB" id="A0A2V1KA80"/>
<organism evidence="1 2">
    <name type="scientific">Ancrocorticia populi</name>
    <dbReference type="NCBI Taxonomy" id="2175228"/>
    <lineage>
        <taxon>Bacteria</taxon>
        <taxon>Bacillati</taxon>
        <taxon>Actinomycetota</taxon>
        <taxon>Actinomycetes</taxon>
        <taxon>Actinomycetales</taxon>
        <taxon>Actinomycetaceae</taxon>
        <taxon>Ancrocorticia</taxon>
    </lineage>
</organism>
<gene>
    <name evidence="1" type="ORF">DD236_05850</name>
</gene>
<dbReference type="Pfam" id="PF09720">
    <property type="entry name" value="Unstab_antitox"/>
    <property type="match status" value="1"/>
</dbReference>
<comment type="caution">
    <text evidence="1">The sequence shown here is derived from an EMBL/GenBank/DDBJ whole genome shotgun (WGS) entry which is preliminary data.</text>
</comment>
<dbReference type="Proteomes" id="UP000245283">
    <property type="component" value="Unassembled WGS sequence"/>
</dbReference>
<dbReference type="OrthoDB" id="5125978at2"/>
<dbReference type="EMBL" id="QETB01000003">
    <property type="protein sequence ID" value="PWF26383.1"/>
    <property type="molecule type" value="Genomic_DNA"/>
</dbReference>
<proteinExistence type="predicted"/>
<evidence type="ECO:0000313" key="2">
    <source>
        <dbReference type="Proteomes" id="UP000245283"/>
    </source>
</evidence>
<dbReference type="InterPro" id="IPR013406">
    <property type="entry name" value="CHP02574_addiction_mod"/>
</dbReference>
<accession>A0A2V1KA80</accession>
<sequence>MEPDTATLIREALALDVDQRALVANTLLASIHDSGNADGVDDTWRIEVAKRLDELRSGTVELIDADEHFARLRASLGT</sequence>
<name>A0A2V1KA80_9ACTO</name>